<comment type="similarity">
    <text evidence="2 6">Belongs to the TUBGCP family.</text>
</comment>
<dbReference type="OrthoDB" id="271850at2759"/>
<evidence type="ECO:0000256" key="2">
    <source>
        <dbReference type="ARBA" id="ARBA00010337"/>
    </source>
</evidence>
<dbReference type="InterPro" id="IPR042241">
    <property type="entry name" value="GCP_C_sf"/>
</dbReference>
<dbReference type="InterPro" id="IPR040457">
    <property type="entry name" value="GCP_C"/>
</dbReference>
<dbReference type="InterPro" id="IPR041470">
    <property type="entry name" value="GCP_N"/>
</dbReference>
<dbReference type="GO" id="GO:0005874">
    <property type="term" value="C:microtubule"/>
    <property type="evidence" value="ECO:0007669"/>
    <property type="project" value="UniProtKB-KW"/>
</dbReference>
<keyword evidence="5 6" id="KW-0206">Cytoskeleton</keyword>
<feature type="domain" description="Gamma tubulin complex component protein N-terminal" evidence="8">
    <location>
        <begin position="2"/>
        <end position="285"/>
    </location>
</feature>
<dbReference type="GO" id="GO:0051225">
    <property type="term" value="P:spindle assembly"/>
    <property type="evidence" value="ECO:0007669"/>
    <property type="project" value="TreeGrafter"/>
</dbReference>
<dbReference type="Proteomes" id="UP000192257">
    <property type="component" value="Unassembled WGS sequence"/>
</dbReference>
<evidence type="ECO:0000256" key="3">
    <source>
        <dbReference type="ARBA" id="ARBA00022490"/>
    </source>
</evidence>
<sequence length="682" mass="75137">MEELQCSLLGFSSTSLPLTTSDSIGGIAGGQGSSVFSQLHPSERALIEEVLPLGAMCFALRKVSTDIAVGRTEGLYPSAIGAAVTLILQHYEEAVQNAMTPSAVAELRPTYFPAFTLLLDMVKQQNDTDILLSTIRTFVSNREIPREFRVILGEAVWMGLLYTIGHYVAHGVVLHGRKDFFITMKSKSGKEEHTLHSDLLPHGLSLDLGLLILSVGKERRVLLSDVENHGNDYLEQLAMGTQDEAANAVFKAIYNPSLCSDGILLVDELETRIEAARALWSKSLWLKVGEQAALHEHLAAMRAMFLCHRGDLWHTFVETAFPGLVDNAVVSRPMLTEAVITRIVADAFVHALGVSGLAESPIYERFSTFVVLPLDMNSNGSSTVIIGNMRSIEDTARTILGCMRGMGLHYVLPRGLHLVISEKALEYYQRIFSFHIARRFSLHALHLFRHLFSGAFVTNTQPSPELRRTFALMHLLLFLHTTLGYHLQVDVVVLQTSEVEKALEKCKSVQDAKRCLDRYVWHVAEGSFITEGSGPLLSACESLFQCSLALYVLCIRYRLTSWAVNGSQIPAEVSAALTALETRVHQDVVSVFTGHLSGSATRPTERALWARLDFNRFLSAGMRFRIPTQFAQPAVAKARFLGSSAGQTSSATPEANVSRRRVDILPRPAIRATSVAAKSAHK</sequence>
<evidence type="ECO:0000256" key="6">
    <source>
        <dbReference type="RuleBase" id="RU363050"/>
    </source>
</evidence>
<dbReference type="GO" id="GO:0000930">
    <property type="term" value="C:gamma-tubulin complex"/>
    <property type="evidence" value="ECO:0007669"/>
    <property type="project" value="TreeGrafter"/>
</dbReference>
<name>A0A1X0P204_9TRYP</name>
<dbReference type="EMBL" id="NBCO01000007">
    <property type="protein sequence ID" value="ORC90976.1"/>
    <property type="molecule type" value="Genomic_DNA"/>
</dbReference>
<comment type="subcellular location">
    <subcellularLocation>
        <location evidence="1 6">Cytoplasm</location>
        <location evidence="1 6">Cytoskeleton</location>
        <location evidence="1 6">Microtubule organizing center</location>
    </subcellularLocation>
</comment>
<dbReference type="GO" id="GO:0000278">
    <property type="term" value="P:mitotic cell cycle"/>
    <property type="evidence" value="ECO:0007669"/>
    <property type="project" value="TreeGrafter"/>
</dbReference>
<dbReference type="InterPro" id="IPR007259">
    <property type="entry name" value="GCP"/>
</dbReference>
<dbReference type="GO" id="GO:0000922">
    <property type="term" value="C:spindle pole"/>
    <property type="evidence" value="ECO:0007669"/>
    <property type="project" value="InterPro"/>
</dbReference>
<dbReference type="VEuPathDB" id="TriTrypDB:TM35_000074000"/>
<dbReference type="GO" id="GO:0051321">
    <property type="term" value="P:meiotic cell cycle"/>
    <property type="evidence" value="ECO:0007669"/>
    <property type="project" value="TreeGrafter"/>
</dbReference>
<organism evidence="9 10">
    <name type="scientific">Trypanosoma theileri</name>
    <dbReference type="NCBI Taxonomy" id="67003"/>
    <lineage>
        <taxon>Eukaryota</taxon>
        <taxon>Discoba</taxon>
        <taxon>Euglenozoa</taxon>
        <taxon>Kinetoplastea</taxon>
        <taxon>Metakinetoplastina</taxon>
        <taxon>Trypanosomatida</taxon>
        <taxon>Trypanosomatidae</taxon>
        <taxon>Trypanosoma</taxon>
    </lineage>
</organism>
<keyword evidence="10" id="KW-1185">Reference proteome</keyword>
<dbReference type="GO" id="GO:0051011">
    <property type="term" value="F:microtubule minus-end binding"/>
    <property type="evidence" value="ECO:0007669"/>
    <property type="project" value="TreeGrafter"/>
</dbReference>
<dbReference type="GO" id="GO:0007020">
    <property type="term" value="P:microtubule nucleation"/>
    <property type="evidence" value="ECO:0007669"/>
    <property type="project" value="InterPro"/>
</dbReference>
<dbReference type="Pfam" id="PF04130">
    <property type="entry name" value="GCP_C_terminal"/>
    <property type="match status" value="1"/>
</dbReference>
<proteinExistence type="inferred from homology"/>
<evidence type="ECO:0000256" key="4">
    <source>
        <dbReference type="ARBA" id="ARBA00022701"/>
    </source>
</evidence>
<gene>
    <name evidence="9" type="ORF">TM35_000074000</name>
</gene>
<dbReference type="RefSeq" id="XP_028885042.1">
    <property type="nucleotide sequence ID" value="XM_029023846.1"/>
</dbReference>
<evidence type="ECO:0000259" key="8">
    <source>
        <dbReference type="Pfam" id="PF17681"/>
    </source>
</evidence>
<comment type="caution">
    <text evidence="9">The sequence shown here is derived from an EMBL/GenBank/DDBJ whole genome shotgun (WGS) entry which is preliminary data.</text>
</comment>
<dbReference type="GO" id="GO:0043015">
    <property type="term" value="F:gamma-tubulin binding"/>
    <property type="evidence" value="ECO:0007669"/>
    <property type="project" value="InterPro"/>
</dbReference>
<evidence type="ECO:0000259" key="7">
    <source>
        <dbReference type="Pfam" id="PF04130"/>
    </source>
</evidence>
<evidence type="ECO:0000313" key="10">
    <source>
        <dbReference type="Proteomes" id="UP000192257"/>
    </source>
</evidence>
<keyword evidence="4 6" id="KW-0493">Microtubule</keyword>
<dbReference type="Gene3D" id="1.20.120.1900">
    <property type="entry name" value="Gamma-tubulin complex, C-terminal domain"/>
    <property type="match status" value="1"/>
</dbReference>
<dbReference type="GeneID" id="39983626"/>
<accession>A0A1X0P204</accession>
<dbReference type="AlphaFoldDB" id="A0A1X0P204"/>
<evidence type="ECO:0000256" key="1">
    <source>
        <dbReference type="ARBA" id="ARBA00004267"/>
    </source>
</evidence>
<protein>
    <recommendedName>
        <fullName evidence="6">Spindle pole body component</fullName>
    </recommendedName>
</protein>
<dbReference type="PANTHER" id="PTHR19302">
    <property type="entry name" value="GAMMA TUBULIN COMPLEX PROTEIN"/>
    <property type="match status" value="1"/>
</dbReference>
<evidence type="ECO:0000313" key="9">
    <source>
        <dbReference type="EMBL" id="ORC90976.1"/>
    </source>
</evidence>
<evidence type="ECO:0000256" key="5">
    <source>
        <dbReference type="ARBA" id="ARBA00023212"/>
    </source>
</evidence>
<dbReference type="GO" id="GO:0031122">
    <property type="term" value="P:cytoplasmic microtubule organization"/>
    <property type="evidence" value="ECO:0007669"/>
    <property type="project" value="TreeGrafter"/>
</dbReference>
<reference evidence="9 10" key="1">
    <citation type="submission" date="2017-03" db="EMBL/GenBank/DDBJ databases">
        <title>An alternative strategy for trypanosome survival in the mammalian bloodstream revealed through genome and transcriptome analysis of the ubiquitous bovine parasite Trypanosoma (Megatrypanum) theileri.</title>
        <authorList>
            <person name="Kelly S."/>
            <person name="Ivens A."/>
            <person name="Mott A."/>
            <person name="O'Neill E."/>
            <person name="Emms D."/>
            <person name="Macleod O."/>
            <person name="Voorheis P."/>
            <person name="Matthews J."/>
            <person name="Matthews K."/>
            <person name="Carrington M."/>
        </authorList>
    </citation>
    <scope>NUCLEOTIDE SEQUENCE [LARGE SCALE GENOMIC DNA]</scope>
    <source>
        <strain evidence="9">Edinburgh</strain>
    </source>
</reference>
<dbReference type="Pfam" id="PF17681">
    <property type="entry name" value="GCP_N_terminal"/>
    <property type="match status" value="1"/>
</dbReference>
<dbReference type="STRING" id="67003.A0A1X0P204"/>
<dbReference type="PANTHER" id="PTHR19302:SF27">
    <property type="entry name" value="GAMMA-TUBULIN COMPLEX COMPONENT 4"/>
    <property type="match status" value="1"/>
</dbReference>
<feature type="domain" description="Gamma tubulin complex component C-terminal" evidence="7">
    <location>
        <begin position="294"/>
        <end position="617"/>
    </location>
</feature>
<keyword evidence="3 6" id="KW-0963">Cytoplasm</keyword>